<accession>A0AAU7PP72</accession>
<dbReference type="InterPro" id="IPR015943">
    <property type="entry name" value="WD40/YVTN_repeat-like_dom_sf"/>
</dbReference>
<proteinExistence type="predicted"/>
<dbReference type="SUPFAM" id="SSF63825">
    <property type="entry name" value="YWTD domain"/>
    <property type="match status" value="1"/>
</dbReference>
<name>A0AAU7PP72_9FIRM</name>
<dbReference type="AlphaFoldDB" id="A0AAU7PP72"/>
<evidence type="ECO:0008006" key="2">
    <source>
        <dbReference type="Google" id="ProtNLM"/>
    </source>
</evidence>
<evidence type="ECO:0000313" key="1">
    <source>
        <dbReference type="EMBL" id="XBS54158.1"/>
    </source>
</evidence>
<protein>
    <recommendedName>
        <fullName evidence="2">CDP-Glycerol:Poly(Glycerophosphate) glycerophosphotransferase</fullName>
    </recommendedName>
</protein>
<organism evidence="1">
    <name type="scientific">Lacrimispora sp. BS-2</name>
    <dbReference type="NCBI Taxonomy" id="3151850"/>
    <lineage>
        <taxon>Bacteria</taxon>
        <taxon>Bacillati</taxon>
        <taxon>Bacillota</taxon>
        <taxon>Clostridia</taxon>
        <taxon>Lachnospirales</taxon>
        <taxon>Lachnospiraceae</taxon>
        <taxon>Lacrimispora</taxon>
    </lineage>
</organism>
<dbReference type="EMBL" id="CP157940">
    <property type="protein sequence ID" value="XBS54158.1"/>
    <property type="molecule type" value="Genomic_DNA"/>
</dbReference>
<reference evidence="1" key="1">
    <citation type="submission" date="2024-06" db="EMBL/GenBank/DDBJ databases">
        <title>Lacrimispora cavernae sp. nov., a novel anaerobe isolated from bat guano pile inside a cave.</title>
        <authorList>
            <person name="Miller S.L."/>
            <person name="Lu N."/>
            <person name="King J."/>
            <person name="Sankaranarayanan K."/>
            <person name="Lawson P.A."/>
        </authorList>
    </citation>
    <scope>NUCLEOTIDE SEQUENCE</scope>
    <source>
        <strain evidence="1">BS-2</strain>
    </source>
</reference>
<dbReference type="RefSeq" id="WP_349946619.1">
    <property type="nucleotide sequence ID" value="NZ_CP157940.1"/>
</dbReference>
<sequence>MRTFIKEQLINLLDSMGQLQSSLPMMTDKEQIIQMLADCQDAAIAVGEALEKDSSDHELIVSLLEEYCEEAFCLSESQEETICKDKILVLDGHTNRVKSLLAETSTTYHVVFMPYKASMWDSLESIWRACREDERCECYVMPIPYYEFNSKTNRWIYHYDGEQFPEEIPVVHYHDYSLEQDRPDVAYIHNPYDDCNLITRVDSRFYSEELKQHIRKLVYVPYYVTGGLIAEEHLELPVHRYMDYMVVQSEYAKSFCKGMYYYDKILPLGSPKLDRVIRLCQEGSDIPEQWKPFLNGKKILMLNTSIGCFLQEGILYLQKIRSLCKAIKSQNKVALIWRPHPLLEATIKSMRPHLLAEYNSLKEYFIDNKIGILDETPDISRAVAISDGYIGEESTSVVNLFGAAGKPIFILNNHITNTFAEEEKRKVHIVDMGKQGDKLWLTTNRYNALIYTDASMQQMHYIDRVKEQPKWYGAYPFFAAAGNRLFLSPSVAGRPAVFDTDSQKIELIGEENMEECARRGQIVTYSNKVFYLPVVDDYIAELNTDTREWKYHTECIQELNKENIVGREVTFRCSVCGKDIWISATYTNCILRFDMEDGTYTLCPVGNKENGYSGIIAEERCLWLTEVNNGNIIRWDRRSGKVKTFHMPEGFRSWPGTVQGRSLPHLSLIDMGKWVVTVPGFSNCMVKLDKTTGETTLLIEDFWKNAEEKANGYNPNFFLSSEFGAKMDQDVIIVQRNCDDAAAIIHVEDETYEMFYPTLTEKDFAKLTEGEDGFEKMEKKYGFFRRESKIFSFEGFLEDLVHDRLKDVRVRQLEELSTLAANLDGSCGVKVHEYMMDVLENKE</sequence>
<dbReference type="Gene3D" id="2.130.10.10">
    <property type="entry name" value="YVTN repeat-like/Quinoprotein amine dehydrogenase"/>
    <property type="match status" value="1"/>
</dbReference>
<gene>
    <name evidence="1" type="ORF">ABFV83_20580</name>
</gene>